<name>A0A848J873_9BACT</name>
<keyword evidence="5 6" id="KW-0472">Membrane</keyword>
<evidence type="ECO:0000256" key="5">
    <source>
        <dbReference type="ARBA" id="ARBA00023136"/>
    </source>
</evidence>
<reference evidence="8 9" key="1">
    <citation type="submission" date="2020-04" db="EMBL/GenBank/DDBJ databases">
        <title>Flammeovirgaceae bacterium KN852 isolated from deep sea.</title>
        <authorList>
            <person name="Zhang D.-C."/>
        </authorList>
    </citation>
    <scope>NUCLEOTIDE SEQUENCE [LARGE SCALE GENOMIC DNA]</scope>
    <source>
        <strain evidence="8 9">KN852</strain>
    </source>
</reference>
<sequence length="151" mass="17126">MDFNEQILDSPTTNIISEEVVKRAKSSHGKRLGGYIIDRVIISLCFYGALFVITLSGSSFFLNLNNVFFFLISLGWTVTYYLLFEGIFGRTPAKMMMNMKVVSEKGGKPDGVEIFARTLFRLVPFEGFSFLGEKGWHDDWSKTTVVDINKL</sequence>
<dbReference type="AlphaFoldDB" id="A0A848J873"/>
<feature type="transmembrane region" description="Helical" evidence="6">
    <location>
        <begin position="67"/>
        <end position="88"/>
    </location>
</feature>
<dbReference type="InterPro" id="IPR010432">
    <property type="entry name" value="RDD"/>
</dbReference>
<gene>
    <name evidence="8" type="ORF">HH304_19370</name>
</gene>
<evidence type="ECO:0000256" key="2">
    <source>
        <dbReference type="ARBA" id="ARBA00022475"/>
    </source>
</evidence>
<comment type="caution">
    <text evidence="8">The sequence shown here is derived from an EMBL/GenBank/DDBJ whole genome shotgun (WGS) entry which is preliminary data.</text>
</comment>
<dbReference type="PANTHER" id="PTHR36115:SF4">
    <property type="entry name" value="MEMBRANE PROTEIN"/>
    <property type="match status" value="1"/>
</dbReference>
<dbReference type="Pfam" id="PF06271">
    <property type="entry name" value="RDD"/>
    <property type="match status" value="1"/>
</dbReference>
<keyword evidence="2" id="KW-1003">Cell membrane</keyword>
<accession>A0A848J873</accession>
<dbReference type="EMBL" id="JABBNU010000014">
    <property type="protein sequence ID" value="NMM50579.1"/>
    <property type="molecule type" value="Genomic_DNA"/>
</dbReference>
<evidence type="ECO:0000256" key="4">
    <source>
        <dbReference type="ARBA" id="ARBA00022989"/>
    </source>
</evidence>
<dbReference type="RefSeq" id="WP_169684943.1">
    <property type="nucleotide sequence ID" value="NZ_JABBNU010000014.1"/>
</dbReference>
<protein>
    <submittedName>
        <fullName evidence="8">RDD family protein</fullName>
    </submittedName>
</protein>
<dbReference type="Proteomes" id="UP000559010">
    <property type="component" value="Unassembled WGS sequence"/>
</dbReference>
<dbReference type="PANTHER" id="PTHR36115">
    <property type="entry name" value="PROLINE-RICH ANTIGEN HOMOLOG-RELATED"/>
    <property type="match status" value="1"/>
</dbReference>
<keyword evidence="9" id="KW-1185">Reference proteome</keyword>
<keyword evidence="4 6" id="KW-1133">Transmembrane helix</keyword>
<evidence type="ECO:0000256" key="1">
    <source>
        <dbReference type="ARBA" id="ARBA00004651"/>
    </source>
</evidence>
<evidence type="ECO:0000313" key="9">
    <source>
        <dbReference type="Proteomes" id="UP000559010"/>
    </source>
</evidence>
<dbReference type="InterPro" id="IPR051791">
    <property type="entry name" value="Pra-immunoreactive"/>
</dbReference>
<proteinExistence type="predicted"/>
<evidence type="ECO:0000313" key="8">
    <source>
        <dbReference type="EMBL" id="NMM50579.1"/>
    </source>
</evidence>
<comment type="subcellular location">
    <subcellularLocation>
        <location evidence="1">Cell membrane</location>
        <topology evidence="1">Multi-pass membrane protein</topology>
    </subcellularLocation>
</comment>
<organism evidence="8 9">
    <name type="scientific">Marinigracilibium pacificum</name>
    <dbReference type="NCBI Taxonomy" id="2729599"/>
    <lineage>
        <taxon>Bacteria</taxon>
        <taxon>Pseudomonadati</taxon>
        <taxon>Bacteroidota</taxon>
        <taxon>Cytophagia</taxon>
        <taxon>Cytophagales</taxon>
        <taxon>Flammeovirgaceae</taxon>
        <taxon>Marinigracilibium</taxon>
    </lineage>
</organism>
<evidence type="ECO:0000256" key="3">
    <source>
        <dbReference type="ARBA" id="ARBA00022692"/>
    </source>
</evidence>
<keyword evidence="3 6" id="KW-0812">Transmembrane</keyword>
<evidence type="ECO:0000259" key="7">
    <source>
        <dbReference type="Pfam" id="PF06271"/>
    </source>
</evidence>
<evidence type="ECO:0000256" key="6">
    <source>
        <dbReference type="SAM" id="Phobius"/>
    </source>
</evidence>
<feature type="domain" description="RDD" evidence="7">
    <location>
        <begin position="28"/>
        <end position="130"/>
    </location>
</feature>
<dbReference type="GO" id="GO:0005886">
    <property type="term" value="C:plasma membrane"/>
    <property type="evidence" value="ECO:0007669"/>
    <property type="project" value="UniProtKB-SubCell"/>
</dbReference>
<feature type="transmembrane region" description="Helical" evidence="6">
    <location>
        <begin position="40"/>
        <end position="61"/>
    </location>
</feature>